<feature type="region of interest" description="Disordered" evidence="1">
    <location>
        <begin position="1"/>
        <end position="49"/>
    </location>
</feature>
<organism evidence="3 4">
    <name type="scientific">Dendrothele bispora (strain CBS 962.96)</name>
    <dbReference type="NCBI Taxonomy" id="1314807"/>
    <lineage>
        <taxon>Eukaryota</taxon>
        <taxon>Fungi</taxon>
        <taxon>Dikarya</taxon>
        <taxon>Basidiomycota</taxon>
        <taxon>Agaricomycotina</taxon>
        <taxon>Agaricomycetes</taxon>
        <taxon>Agaricomycetidae</taxon>
        <taxon>Agaricales</taxon>
        <taxon>Agaricales incertae sedis</taxon>
        <taxon>Dendrothele</taxon>
    </lineage>
</organism>
<dbReference type="EMBL" id="ML179410">
    <property type="protein sequence ID" value="THU88415.1"/>
    <property type="molecule type" value="Genomic_DNA"/>
</dbReference>
<gene>
    <name evidence="3" type="ORF">K435DRAFT_969514</name>
</gene>
<keyword evidence="2" id="KW-1133">Transmembrane helix</keyword>
<dbReference type="OrthoDB" id="2983908at2759"/>
<evidence type="ECO:0000313" key="4">
    <source>
        <dbReference type="Proteomes" id="UP000297245"/>
    </source>
</evidence>
<dbReference type="Proteomes" id="UP000297245">
    <property type="component" value="Unassembled WGS sequence"/>
</dbReference>
<protein>
    <submittedName>
        <fullName evidence="3">Uncharacterized protein</fullName>
    </submittedName>
</protein>
<evidence type="ECO:0000256" key="2">
    <source>
        <dbReference type="SAM" id="Phobius"/>
    </source>
</evidence>
<keyword evidence="4" id="KW-1185">Reference proteome</keyword>
<accession>A0A4V4HDT1</accession>
<feature type="compositionally biased region" description="Polar residues" evidence="1">
    <location>
        <begin position="476"/>
        <end position="486"/>
    </location>
</feature>
<evidence type="ECO:0000313" key="3">
    <source>
        <dbReference type="EMBL" id="THU88415.1"/>
    </source>
</evidence>
<dbReference type="AlphaFoldDB" id="A0A4V4HDT1"/>
<feature type="transmembrane region" description="Helical" evidence="2">
    <location>
        <begin position="94"/>
        <end position="120"/>
    </location>
</feature>
<sequence length="556" mass="59366">MSTELAVPTPGSTLSRTTLSTFSTSSTSSSHSLNIQTSSTTSSPYSQPLSQTVSSLASSTLLYHSQESPSSVALLPATSSTTVSRNSTYTPHKLSAAIIVLLAVGSAALVLGLLIVYRAYSRPARRTRPKPSLPILDNSFDDELYKTKESPLFGGAERFSSQTGLDGSICASASRPEMYSTVIPPVPPLPSSVSGIVHSPGNDPTGRIQPLIADVTSDGYLRPPPSQSVPTLGSTVPCGSSLQKIQPARTLPNRLSARTLSIYPATPITSNEKFYTADDYDDLNRSSKLLLRRSLTDGSSQLSSLTRSYSVDLAYDGVDITSPQFLAQFPELPPTPAGRSKIKSTTYTPGSYPRMSSIPSSTSSKIRINDINYPAFDLQQLPPIHRNGDNRALTTALGLMSPAMETVPLSPQTTVTLTPDDSMSVLEKKTHKRPLKKPVPSGSPDTELGAMSPTTDTCTALGSLMLVDYSATSKSLSSRLGDSNNDLAPKGRIPLHNDRPPRVPSPPCLPSLAQMGLENTDPVAYASYRSPTYSIFGMYEADRKSRMSLHSGTADR</sequence>
<keyword evidence="2" id="KW-0472">Membrane</keyword>
<feature type="compositionally biased region" description="Low complexity" evidence="1">
    <location>
        <begin position="351"/>
        <end position="363"/>
    </location>
</feature>
<proteinExistence type="predicted"/>
<name>A0A4V4HDT1_DENBC</name>
<evidence type="ECO:0000256" key="1">
    <source>
        <dbReference type="SAM" id="MobiDB-lite"/>
    </source>
</evidence>
<feature type="region of interest" description="Disordered" evidence="1">
    <location>
        <begin position="425"/>
        <end position="450"/>
    </location>
</feature>
<reference evidence="3 4" key="1">
    <citation type="journal article" date="2019" name="Nat. Ecol. Evol.">
        <title>Megaphylogeny resolves global patterns of mushroom evolution.</title>
        <authorList>
            <person name="Varga T."/>
            <person name="Krizsan K."/>
            <person name="Foldi C."/>
            <person name="Dima B."/>
            <person name="Sanchez-Garcia M."/>
            <person name="Sanchez-Ramirez S."/>
            <person name="Szollosi G.J."/>
            <person name="Szarkandi J.G."/>
            <person name="Papp V."/>
            <person name="Albert L."/>
            <person name="Andreopoulos W."/>
            <person name="Angelini C."/>
            <person name="Antonin V."/>
            <person name="Barry K.W."/>
            <person name="Bougher N.L."/>
            <person name="Buchanan P."/>
            <person name="Buyck B."/>
            <person name="Bense V."/>
            <person name="Catcheside P."/>
            <person name="Chovatia M."/>
            <person name="Cooper J."/>
            <person name="Damon W."/>
            <person name="Desjardin D."/>
            <person name="Finy P."/>
            <person name="Geml J."/>
            <person name="Haridas S."/>
            <person name="Hughes K."/>
            <person name="Justo A."/>
            <person name="Karasinski D."/>
            <person name="Kautmanova I."/>
            <person name="Kiss B."/>
            <person name="Kocsube S."/>
            <person name="Kotiranta H."/>
            <person name="LaButti K.M."/>
            <person name="Lechner B.E."/>
            <person name="Liimatainen K."/>
            <person name="Lipzen A."/>
            <person name="Lukacs Z."/>
            <person name="Mihaltcheva S."/>
            <person name="Morgado L.N."/>
            <person name="Niskanen T."/>
            <person name="Noordeloos M.E."/>
            <person name="Ohm R.A."/>
            <person name="Ortiz-Santana B."/>
            <person name="Ovrebo C."/>
            <person name="Racz N."/>
            <person name="Riley R."/>
            <person name="Savchenko A."/>
            <person name="Shiryaev A."/>
            <person name="Soop K."/>
            <person name="Spirin V."/>
            <person name="Szebenyi C."/>
            <person name="Tomsovsky M."/>
            <person name="Tulloss R.E."/>
            <person name="Uehling J."/>
            <person name="Grigoriev I.V."/>
            <person name="Vagvolgyi C."/>
            <person name="Papp T."/>
            <person name="Martin F.M."/>
            <person name="Miettinen O."/>
            <person name="Hibbett D.S."/>
            <person name="Nagy L.G."/>
        </authorList>
    </citation>
    <scope>NUCLEOTIDE SEQUENCE [LARGE SCALE GENOMIC DNA]</scope>
    <source>
        <strain evidence="3 4">CBS 962.96</strain>
    </source>
</reference>
<feature type="region of interest" description="Disordered" evidence="1">
    <location>
        <begin position="335"/>
        <end position="363"/>
    </location>
</feature>
<keyword evidence="2" id="KW-0812">Transmembrane</keyword>
<feature type="compositionally biased region" description="Low complexity" evidence="1">
    <location>
        <begin position="9"/>
        <end position="49"/>
    </location>
</feature>
<feature type="region of interest" description="Disordered" evidence="1">
    <location>
        <begin position="476"/>
        <end position="504"/>
    </location>
</feature>